<dbReference type="PANTHER" id="PTHR10773:SF19">
    <property type="match status" value="1"/>
</dbReference>
<reference evidence="2" key="1">
    <citation type="submission" date="2025-08" db="UniProtKB">
        <authorList>
            <consortium name="RefSeq"/>
        </authorList>
    </citation>
    <scope>IDENTIFICATION</scope>
    <source>
        <tissue evidence="2">Whole insect</tissue>
    </source>
</reference>
<feature type="region of interest" description="Disordered" evidence="1">
    <location>
        <begin position="539"/>
        <end position="563"/>
    </location>
</feature>
<name>A0A6P7GSZ8_DIAVI</name>
<gene>
    <name evidence="2" type="primary">LOC114346386</name>
</gene>
<organism evidence="2">
    <name type="scientific">Diabrotica virgifera virgifera</name>
    <name type="common">western corn rootworm</name>
    <dbReference type="NCBI Taxonomy" id="50390"/>
    <lineage>
        <taxon>Eukaryota</taxon>
        <taxon>Metazoa</taxon>
        <taxon>Ecdysozoa</taxon>
        <taxon>Arthropoda</taxon>
        <taxon>Hexapoda</taxon>
        <taxon>Insecta</taxon>
        <taxon>Pterygota</taxon>
        <taxon>Neoptera</taxon>
        <taxon>Endopterygota</taxon>
        <taxon>Coleoptera</taxon>
        <taxon>Polyphaga</taxon>
        <taxon>Cucujiformia</taxon>
        <taxon>Chrysomeloidea</taxon>
        <taxon>Chrysomelidae</taxon>
        <taxon>Galerucinae</taxon>
        <taxon>Diabroticina</taxon>
        <taxon>Diabroticites</taxon>
        <taxon>Diabrotica</taxon>
    </lineage>
</organism>
<dbReference type="PANTHER" id="PTHR10773">
    <property type="entry name" value="DNA-DIRECTED RNA POLYMERASES I, II, AND III SUBUNIT RPABC2"/>
    <property type="match status" value="1"/>
</dbReference>
<sequence>MAGKEYQNRTGNNIRARMVRDVTCKCHYKCNTKIEKTQREQMLSEYLSLESERSRWAFIGNSVKRIPVKRRYSGDNNKRAHTLQYTLMCNEHRVQVCKQFFLATYDISSKKVETALKKLTPSGITEIDHRGHKEPPNKKSEDVKNIIRKHIQELPVVDSHYCRSSSKRKYLPSGLSETRIYMDYLEYCKEVNVEPEKFSFYKSVFVSEFNYGFHTPKKDQCDFCTQYKNKSDEDKVKDEEAYKVHLARKEEAREHKKVDKDHAKCDTNFSCFTMDLEKILLTPSLQVGQLYFKKKLKTYNFTIYDLAAGQATNYMWHEGDGKKGASEIATCLWKLLVSLGTKEEVTFYSDTASGQNRNTIVSAMFLRAVEQLPIQTINQKFMESGHSEMECDSVHSTIESRGKQVDVYTPEGWYMVARTAKTSKPYHKVIEMDYSDFLDYKKYSSQIITNKSQAEQGKMRWIKVKWIQYRKSCPKTIYFKYRLNDNEFDSLNIEKRQRRRVPYFEVSRLYLSKPKINKNKLKDLLKLCENGSVPSTYHKFYESLEPEDEDGQEKPDTESDEED</sequence>
<dbReference type="RefSeq" id="XP_028152941.1">
    <property type="nucleotide sequence ID" value="XM_028297140.1"/>
</dbReference>
<protein>
    <submittedName>
        <fullName evidence="2">Uncharacterized protein LOC114346386</fullName>
    </submittedName>
</protein>
<evidence type="ECO:0000313" key="2">
    <source>
        <dbReference type="RefSeq" id="XP_028152941.1"/>
    </source>
</evidence>
<proteinExistence type="predicted"/>
<dbReference type="InParanoid" id="A0A6P7GSZ8"/>
<dbReference type="AlphaFoldDB" id="A0A6P7GSZ8"/>
<accession>A0A6P7GSZ8</accession>
<evidence type="ECO:0000256" key="1">
    <source>
        <dbReference type="SAM" id="MobiDB-lite"/>
    </source>
</evidence>